<evidence type="ECO:0000313" key="3">
    <source>
        <dbReference type="EMBL" id="KAK8870090.1"/>
    </source>
</evidence>
<evidence type="ECO:0008006" key="5">
    <source>
        <dbReference type="Google" id="ProtNLM"/>
    </source>
</evidence>
<dbReference type="AlphaFoldDB" id="A0AAW0Z855"/>
<protein>
    <recommendedName>
        <fullName evidence="5">Cytoplasmic protein</fullName>
    </recommendedName>
</protein>
<dbReference type="SUPFAM" id="SSF51735">
    <property type="entry name" value="NAD(P)-binding Rossmann-fold domains"/>
    <property type="match status" value="1"/>
</dbReference>
<dbReference type="GeneID" id="92177920"/>
<dbReference type="Gene3D" id="3.40.50.720">
    <property type="entry name" value="NAD(P)-binding Rossmann-like Domain"/>
    <property type="match status" value="1"/>
</dbReference>
<dbReference type="PRINTS" id="PR00081">
    <property type="entry name" value="GDHRDH"/>
</dbReference>
<dbReference type="Proteomes" id="UP001388673">
    <property type="component" value="Unassembled WGS sequence"/>
</dbReference>
<keyword evidence="4" id="KW-1185">Reference proteome</keyword>
<sequence>MPITLDFSGKLILVTGGGRGIGRAIAAALAEAGADVAITYTSKDATPVAKELSDKYKVRVKAFSCEVTQSEAVDKMVDAVEKAFSKKVDIGVANAGVSLWKDAHDNTDEDFTNIFAVNTFGPFYLARALVRSWLDLPIPVSGEPSQPLEVWGKKGINLNKQILFVSSISGLVAMNPQRQTAYNASKGAVTMLSKWSHLGINVNSVSPGYVSTDMIANPPDETAKAWVGEWEKRTPVGRFASPEEIGHFVAVMLSDKMGGMGFMAGSDVVVDGGYTVF</sequence>
<dbReference type="InterPro" id="IPR036291">
    <property type="entry name" value="NAD(P)-bd_dom_sf"/>
</dbReference>
<accession>A0AAW0Z855</accession>
<proteinExistence type="inferred from homology"/>
<evidence type="ECO:0000313" key="4">
    <source>
        <dbReference type="Proteomes" id="UP001388673"/>
    </source>
</evidence>
<gene>
    <name evidence="3" type="ORF">IAR55_000660</name>
</gene>
<dbReference type="EMBL" id="JBCAWK010000001">
    <property type="protein sequence ID" value="KAK8870090.1"/>
    <property type="molecule type" value="Genomic_DNA"/>
</dbReference>
<dbReference type="GO" id="GO:0050664">
    <property type="term" value="F:oxidoreductase activity, acting on NAD(P)H, oxygen as acceptor"/>
    <property type="evidence" value="ECO:0007669"/>
    <property type="project" value="TreeGrafter"/>
</dbReference>
<keyword evidence="2" id="KW-0560">Oxidoreductase</keyword>
<evidence type="ECO:0000256" key="1">
    <source>
        <dbReference type="ARBA" id="ARBA00006484"/>
    </source>
</evidence>
<dbReference type="PANTHER" id="PTHR43008:SF4">
    <property type="entry name" value="CHAIN DEHYDROGENASE, PUTATIVE (AFU_ORTHOLOGUE AFUA_4G08710)-RELATED"/>
    <property type="match status" value="1"/>
</dbReference>
<dbReference type="Pfam" id="PF13561">
    <property type="entry name" value="adh_short_C2"/>
    <property type="match status" value="1"/>
</dbReference>
<organism evidence="3 4">
    <name type="scientific">Kwoniella newhampshirensis</name>
    <dbReference type="NCBI Taxonomy" id="1651941"/>
    <lineage>
        <taxon>Eukaryota</taxon>
        <taxon>Fungi</taxon>
        <taxon>Dikarya</taxon>
        <taxon>Basidiomycota</taxon>
        <taxon>Agaricomycotina</taxon>
        <taxon>Tremellomycetes</taxon>
        <taxon>Tremellales</taxon>
        <taxon>Cryptococcaceae</taxon>
        <taxon>Kwoniella</taxon>
    </lineage>
</organism>
<reference evidence="3 4" key="1">
    <citation type="journal article" date="2024" name="bioRxiv">
        <title>Comparative genomics of Cryptococcus and Kwoniella reveals pathogenesis evolution and contrasting karyotype dynamics via intercentromeric recombination or chromosome fusion.</title>
        <authorList>
            <person name="Coelho M.A."/>
            <person name="David-Palma M."/>
            <person name="Shea T."/>
            <person name="Bowers K."/>
            <person name="McGinley-Smith S."/>
            <person name="Mohammad A.W."/>
            <person name="Gnirke A."/>
            <person name="Yurkov A.M."/>
            <person name="Nowrousian M."/>
            <person name="Sun S."/>
            <person name="Cuomo C.A."/>
            <person name="Heitman J."/>
        </authorList>
    </citation>
    <scope>NUCLEOTIDE SEQUENCE [LARGE SCALE GENOMIC DNA]</scope>
    <source>
        <strain evidence="3 4">CBS 13917</strain>
    </source>
</reference>
<evidence type="ECO:0000256" key="2">
    <source>
        <dbReference type="ARBA" id="ARBA00023002"/>
    </source>
</evidence>
<dbReference type="PANTHER" id="PTHR43008">
    <property type="entry name" value="BENZIL REDUCTASE"/>
    <property type="match status" value="1"/>
</dbReference>
<dbReference type="GO" id="GO:0016616">
    <property type="term" value="F:oxidoreductase activity, acting on the CH-OH group of donors, NAD or NADP as acceptor"/>
    <property type="evidence" value="ECO:0007669"/>
    <property type="project" value="UniProtKB-ARBA"/>
</dbReference>
<dbReference type="KEGG" id="kne:92177920"/>
<comment type="similarity">
    <text evidence="1">Belongs to the short-chain dehydrogenases/reductases (SDR) family.</text>
</comment>
<dbReference type="InterPro" id="IPR002347">
    <property type="entry name" value="SDR_fam"/>
</dbReference>
<dbReference type="Pfam" id="PF00106">
    <property type="entry name" value="adh_short"/>
    <property type="match status" value="1"/>
</dbReference>
<name>A0AAW0Z855_9TREE</name>
<dbReference type="RefSeq" id="XP_066806336.1">
    <property type="nucleotide sequence ID" value="XM_066943794.1"/>
</dbReference>
<comment type="caution">
    <text evidence="3">The sequence shown here is derived from an EMBL/GenBank/DDBJ whole genome shotgun (WGS) entry which is preliminary data.</text>
</comment>